<evidence type="ECO:0000313" key="3">
    <source>
        <dbReference type="Proteomes" id="UP001216390"/>
    </source>
</evidence>
<evidence type="ECO:0000313" key="2">
    <source>
        <dbReference type="EMBL" id="WCO65123.1"/>
    </source>
</evidence>
<organism evidence="2 3">
    <name type="scientific">Iamia majanohamensis</name>
    <dbReference type="NCBI Taxonomy" id="467976"/>
    <lineage>
        <taxon>Bacteria</taxon>
        <taxon>Bacillati</taxon>
        <taxon>Actinomycetota</taxon>
        <taxon>Acidimicrobiia</taxon>
        <taxon>Acidimicrobiales</taxon>
        <taxon>Iamiaceae</taxon>
        <taxon>Iamia</taxon>
    </lineage>
</organism>
<proteinExistence type="predicted"/>
<name>A0AAF0BTS3_9ACTN</name>
<evidence type="ECO:0008006" key="4">
    <source>
        <dbReference type="Google" id="ProtNLM"/>
    </source>
</evidence>
<dbReference type="Proteomes" id="UP001216390">
    <property type="component" value="Chromosome"/>
</dbReference>
<feature type="region of interest" description="Disordered" evidence="1">
    <location>
        <begin position="1"/>
        <end position="33"/>
    </location>
</feature>
<accession>A0AAF0BTS3</accession>
<sequence>MSLWTPGGEHEVPREPTPPPGDAAPAAGPDIDPEMAEALEKMSPEERAEAEAMIAQMARAREELAATPADVVVANHAMGLYELAAIHLSQDPPNLPEANLAVDALAALLGGIEGRLGQNEATLRQALGQLQMAFVELSRRAGGDDAGDAEG</sequence>
<gene>
    <name evidence="2" type="ORF">PO878_11505</name>
</gene>
<keyword evidence="3" id="KW-1185">Reference proteome</keyword>
<dbReference type="EMBL" id="CP116942">
    <property type="protein sequence ID" value="WCO65123.1"/>
    <property type="molecule type" value="Genomic_DNA"/>
</dbReference>
<protein>
    <recommendedName>
        <fullName evidence="4">DUF1844 domain-containing protein</fullName>
    </recommendedName>
</protein>
<dbReference type="KEGG" id="ima:PO878_11505"/>
<evidence type="ECO:0000256" key="1">
    <source>
        <dbReference type="SAM" id="MobiDB-lite"/>
    </source>
</evidence>
<dbReference type="AlphaFoldDB" id="A0AAF0BTS3"/>
<dbReference type="RefSeq" id="WP_272734648.1">
    <property type="nucleotide sequence ID" value="NZ_CP116942.1"/>
</dbReference>
<reference evidence="2" key="1">
    <citation type="submission" date="2023-01" db="EMBL/GenBank/DDBJ databases">
        <title>The diversity of Class Acidimicrobiia in South China Sea sediment environments and the proposal of Iamia marina sp. nov., a novel species of the genus Iamia.</title>
        <authorList>
            <person name="He Y."/>
            <person name="Tian X."/>
        </authorList>
    </citation>
    <scope>NUCLEOTIDE SEQUENCE</scope>
    <source>
        <strain evidence="2">DSM 19957</strain>
    </source>
</reference>